<sequence>MKEFLQKIAGALAKTEKTLIIILLPIMCIIILLNTLARITGLFTAQLIWAEEFARYLMIWMAFIGAALVMQEDGHYKMTAVVDALPASIRGIVRGCAVLATVAFMLILAKVGVECCMKIAAMGQKSPTLKIPMWIAYASIPAGMILGVVQAVLRESIRLVSGKDEKGGEAK</sequence>
<evidence type="ECO:0000256" key="4">
    <source>
        <dbReference type="ARBA" id="ARBA00022519"/>
    </source>
</evidence>
<evidence type="ECO:0000256" key="9">
    <source>
        <dbReference type="SAM" id="Phobius"/>
    </source>
</evidence>
<accession>A0AAW6B2M8</accession>
<feature type="transmembrane region" description="Helical" evidence="9">
    <location>
        <begin position="20"/>
        <end position="41"/>
    </location>
</feature>
<name>A0AAW6B2M8_CLOSY</name>
<evidence type="ECO:0000256" key="5">
    <source>
        <dbReference type="ARBA" id="ARBA00022692"/>
    </source>
</evidence>
<comment type="caution">
    <text evidence="12">The sequence shown here is derived from an EMBL/GenBank/DDBJ whole genome shotgun (WGS) entry which is preliminary data.</text>
</comment>
<evidence type="ECO:0000259" key="10">
    <source>
        <dbReference type="Pfam" id="PF04290"/>
    </source>
</evidence>
<reference evidence="11" key="1">
    <citation type="journal article" date="2022" name="Cell Host Microbe">
        <title>Colonization of the live biotherapeutic product VE303 and modulation of the microbiota and metabolites in healthy volunteers.</title>
        <authorList>
            <person name="Dsouza M."/>
            <person name="Menon R."/>
            <person name="Crossette E."/>
            <person name="Bhattarai S.K."/>
            <person name="Schneider J."/>
            <person name="Kim Y.G."/>
            <person name="Reddy S."/>
            <person name="Caballero S."/>
            <person name="Felix C."/>
            <person name="Cornacchione L."/>
            <person name="Hendrickson J."/>
            <person name="Watson A.R."/>
            <person name="Minot S.S."/>
            <person name="Greenfield N."/>
            <person name="Schopf L."/>
            <person name="Szabady R."/>
            <person name="Patarroyo J."/>
            <person name="Smith W."/>
            <person name="Harrison P."/>
            <person name="Kuijper E.J."/>
            <person name="Kelly C.P."/>
            <person name="Olle B."/>
            <person name="Bobilev D."/>
            <person name="Silber J.L."/>
            <person name="Bucci V."/>
            <person name="Roberts B."/>
            <person name="Faith J."/>
            <person name="Norman J.M."/>
        </authorList>
    </citation>
    <scope>NUCLEOTIDE SEQUENCE</scope>
    <source>
        <strain evidence="11">VE303-04</strain>
    </source>
</reference>
<dbReference type="Proteomes" id="UP001203136">
    <property type="component" value="Unassembled WGS sequence"/>
</dbReference>
<organism evidence="12 13">
    <name type="scientific">Clostridium symbiosum</name>
    <name type="common">Bacteroides symbiosus</name>
    <dbReference type="NCBI Taxonomy" id="1512"/>
    <lineage>
        <taxon>Bacteria</taxon>
        <taxon>Bacillati</taxon>
        <taxon>Bacillota</taxon>
        <taxon>Clostridia</taxon>
        <taxon>Lachnospirales</taxon>
        <taxon>Lachnospiraceae</taxon>
        <taxon>Otoolea</taxon>
    </lineage>
</organism>
<evidence type="ECO:0000313" key="13">
    <source>
        <dbReference type="Proteomes" id="UP001300871"/>
    </source>
</evidence>
<keyword evidence="2" id="KW-0813">Transport</keyword>
<protein>
    <submittedName>
        <fullName evidence="12">TRAP transporter small permease</fullName>
    </submittedName>
</protein>
<keyword evidence="7 9" id="KW-0472">Membrane</keyword>
<evidence type="ECO:0000313" key="12">
    <source>
        <dbReference type="EMBL" id="MDB2002246.1"/>
    </source>
</evidence>
<evidence type="ECO:0000256" key="8">
    <source>
        <dbReference type="ARBA" id="ARBA00038436"/>
    </source>
</evidence>
<keyword evidence="4" id="KW-0997">Cell inner membrane</keyword>
<evidence type="ECO:0000256" key="7">
    <source>
        <dbReference type="ARBA" id="ARBA00023136"/>
    </source>
</evidence>
<feature type="domain" description="Tripartite ATP-independent periplasmic transporters DctQ component" evidence="10">
    <location>
        <begin position="27"/>
        <end position="158"/>
    </location>
</feature>
<dbReference type="GO" id="GO:0015740">
    <property type="term" value="P:C4-dicarboxylate transport"/>
    <property type="evidence" value="ECO:0007669"/>
    <property type="project" value="TreeGrafter"/>
</dbReference>
<dbReference type="EMBL" id="JAQLGM010000064">
    <property type="protein sequence ID" value="MDB2002246.1"/>
    <property type="molecule type" value="Genomic_DNA"/>
</dbReference>
<dbReference type="InterPro" id="IPR007387">
    <property type="entry name" value="TRAP_DctQ"/>
</dbReference>
<dbReference type="Proteomes" id="UP001300871">
    <property type="component" value="Unassembled WGS sequence"/>
</dbReference>
<keyword evidence="6 9" id="KW-1133">Transmembrane helix</keyword>
<evidence type="ECO:0000256" key="2">
    <source>
        <dbReference type="ARBA" id="ARBA00022448"/>
    </source>
</evidence>
<feature type="transmembrane region" description="Helical" evidence="9">
    <location>
        <begin position="131"/>
        <end position="153"/>
    </location>
</feature>
<dbReference type="EMBL" id="JAINVB010000001">
    <property type="protein sequence ID" value="MCK0085294.1"/>
    <property type="molecule type" value="Genomic_DNA"/>
</dbReference>
<evidence type="ECO:0000256" key="6">
    <source>
        <dbReference type="ARBA" id="ARBA00022989"/>
    </source>
</evidence>
<reference evidence="12" key="2">
    <citation type="submission" date="2023-01" db="EMBL/GenBank/DDBJ databases">
        <title>Human gut microbiome strain richness.</title>
        <authorList>
            <person name="Chen-Liaw A."/>
        </authorList>
    </citation>
    <scope>NUCLEOTIDE SEQUENCE</scope>
    <source>
        <strain evidence="12">B1_m1001713B170214d0_201011</strain>
    </source>
</reference>
<dbReference type="PANTHER" id="PTHR35011">
    <property type="entry name" value="2,3-DIKETO-L-GULONATE TRAP TRANSPORTER SMALL PERMEASE PROTEIN YIAM"/>
    <property type="match status" value="1"/>
</dbReference>
<dbReference type="Pfam" id="PF04290">
    <property type="entry name" value="DctQ"/>
    <property type="match status" value="1"/>
</dbReference>
<dbReference type="InterPro" id="IPR055348">
    <property type="entry name" value="DctQ"/>
</dbReference>
<dbReference type="RefSeq" id="WP_009298972.1">
    <property type="nucleotide sequence ID" value="NZ_BAABZD010000001.1"/>
</dbReference>
<keyword evidence="3" id="KW-1003">Cell membrane</keyword>
<dbReference type="PANTHER" id="PTHR35011:SF2">
    <property type="entry name" value="2,3-DIKETO-L-GULONATE TRAP TRANSPORTER SMALL PERMEASE PROTEIN YIAM"/>
    <property type="match status" value="1"/>
</dbReference>
<keyword evidence="5 9" id="KW-0812">Transmembrane</keyword>
<proteinExistence type="inferred from homology"/>
<dbReference type="GO" id="GO:0005886">
    <property type="term" value="C:plasma membrane"/>
    <property type="evidence" value="ECO:0007669"/>
    <property type="project" value="UniProtKB-SubCell"/>
</dbReference>
<evidence type="ECO:0000256" key="3">
    <source>
        <dbReference type="ARBA" id="ARBA00022475"/>
    </source>
</evidence>
<evidence type="ECO:0000313" key="11">
    <source>
        <dbReference type="EMBL" id="MCK0085294.1"/>
    </source>
</evidence>
<comment type="similarity">
    <text evidence="8">Belongs to the TRAP transporter small permease family.</text>
</comment>
<feature type="transmembrane region" description="Helical" evidence="9">
    <location>
        <begin position="53"/>
        <end position="70"/>
    </location>
</feature>
<evidence type="ECO:0000256" key="1">
    <source>
        <dbReference type="ARBA" id="ARBA00004429"/>
    </source>
</evidence>
<dbReference type="GeneID" id="57966972"/>
<dbReference type="AlphaFoldDB" id="A0AAW6B2M8"/>
<gene>
    <name evidence="11" type="ORF">K5I21_05315</name>
    <name evidence="12" type="ORF">PM006_18775</name>
</gene>
<dbReference type="GO" id="GO:0022857">
    <property type="term" value="F:transmembrane transporter activity"/>
    <property type="evidence" value="ECO:0007669"/>
    <property type="project" value="TreeGrafter"/>
</dbReference>
<feature type="transmembrane region" description="Helical" evidence="9">
    <location>
        <begin position="91"/>
        <end position="111"/>
    </location>
</feature>
<comment type="subcellular location">
    <subcellularLocation>
        <location evidence="1">Cell inner membrane</location>
        <topology evidence="1">Multi-pass membrane protein</topology>
    </subcellularLocation>
</comment>